<dbReference type="Gene3D" id="3.40.50.150">
    <property type="entry name" value="Vaccinia Virus protein VP39"/>
    <property type="match status" value="1"/>
</dbReference>
<keyword evidence="2 5" id="KW-0489">Methyltransferase</keyword>
<comment type="similarity">
    <text evidence="1">Belongs to the methyltransferase superfamily.</text>
</comment>
<keyword evidence="6" id="KW-1185">Reference proteome</keyword>
<gene>
    <name evidence="5" type="ORF">CHU92_11640</name>
</gene>
<proteinExistence type="inferred from homology"/>
<dbReference type="SUPFAM" id="SSF53335">
    <property type="entry name" value="S-adenosyl-L-methionine-dependent methyltransferases"/>
    <property type="match status" value="1"/>
</dbReference>
<comment type="caution">
    <text evidence="5">The sequence shown here is derived from an EMBL/GenBank/DDBJ whole genome shotgun (WGS) entry which is preliminary data.</text>
</comment>
<dbReference type="Proteomes" id="UP000216605">
    <property type="component" value="Unassembled WGS sequence"/>
</dbReference>
<dbReference type="GO" id="GO:0008757">
    <property type="term" value="F:S-adenosylmethionine-dependent methyltransferase activity"/>
    <property type="evidence" value="ECO:0007669"/>
    <property type="project" value="InterPro"/>
</dbReference>
<evidence type="ECO:0000313" key="5">
    <source>
        <dbReference type="EMBL" id="OYQ34678.1"/>
    </source>
</evidence>
<dbReference type="InterPro" id="IPR013216">
    <property type="entry name" value="Methyltransf_11"/>
</dbReference>
<dbReference type="PANTHER" id="PTHR44942:SF4">
    <property type="entry name" value="METHYLTRANSFERASE TYPE 11 DOMAIN-CONTAINING PROTEIN"/>
    <property type="match status" value="1"/>
</dbReference>
<dbReference type="AlphaFoldDB" id="A0A255YZQ2"/>
<evidence type="ECO:0000256" key="3">
    <source>
        <dbReference type="ARBA" id="ARBA00022679"/>
    </source>
</evidence>
<dbReference type="EMBL" id="NOXV01000292">
    <property type="protein sequence ID" value="OYQ34678.1"/>
    <property type="molecule type" value="Genomic_DNA"/>
</dbReference>
<evidence type="ECO:0000256" key="2">
    <source>
        <dbReference type="ARBA" id="ARBA00022603"/>
    </source>
</evidence>
<dbReference type="Pfam" id="PF08241">
    <property type="entry name" value="Methyltransf_11"/>
    <property type="match status" value="1"/>
</dbReference>
<dbReference type="CDD" id="cd02440">
    <property type="entry name" value="AdoMet_MTases"/>
    <property type="match status" value="1"/>
</dbReference>
<protein>
    <submittedName>
        <fullName evidence="5">SAM-dependent methyltransferase</fullName>
    </submittedName>
</protein>
<dbReference type="RefSeq" id="WP_094415752.1">
    <property type="nucleotide sequence ID" value="NZ_NOXV01000292.1"/>
</dbReference>
<reference evidence="5 6" key="1">
    <citation type="submission" date="2017-07" db="EMBL/GenBank/DDBJ databases">
        <title>Flavobacterium cyanobacteriorum sp. nov., isolated from cyanobacterial aggregates in a eutrophic lake.</title>
        <authorList>
            <person name="Cai H."/>
        </authorList>
    </citation>
    <scope>NUCLEOTIDE SEQUENCE [LARGE SCALE GENOMIC DNA]</scope>
    <source>
        <strain evidence="5 6">TH021</strain>
    </source>
</reference>
<keyword evidence="3 5" id="KW-0808">Transferase</keyword>
<dbReference type="InterPro" id="IPR051052">
    <property type="entry name" value="Diverse_substrate_MTase"/>
</dbReference>
<dbReference type="PANTHER" id="PTHR44942">
    <property type="entry name" value="METHYLTRANSF_11 DOMAIN-CONTAINING PROTEIN"/>
    <property type="match status" value="1"/>
</dbReference>
<evidence type="ECO:0000313" key="6">
    <source>
        <dbReference type="Proteomes" id="UP000216605"/>
    </source>
</evidence>
<dbReference type="OrthoDB" id="9797252at2"/>
<name>A0A255YZQ2_9FLAO</name>
<accession>A0A255YZQ2</accession>
<organism evidence="5 6">
    <name type="scientific">Flavobacterium cyanobacteriorum</name>
    <dbReference type="NCBI Taxonomy" id="2022802"/>
    <lineage>
        <taxon>Bacteria</taxon>
        <taxon>Pseudomonadati</taxon>
        <taxon>Bacteroidota</taxon>
        <taxon>Flavobacteriia</taxon>
        <taxon>Flavobacteriales</taxon>
        <taxon>Flavobacteriaceae</taxon>
        <taxon>Flavobacterium</taxon>
    </lineage>
</organism>
<feature type="domain" description="Methyltransferase type 11" evidence="4">
    <location>
        <begin position="38"/>
        <end position="126"/>
    </location>
</feature>
<dbReference type="InterPro" id="IPR029063">
    <property type="entry name" value="SAM-dependent_MTases_sf"/>
</dbReference>
<evidence type="ECO:0000259" key="4">
    <source>
        <dbReference type="Pfam" id="PF08241"/>
    </source>
</evidence>
<dbReference type="GO" id="GO:0032259">
    <property type="term" value="P:methylation"/>
    <property type="evidence" value="ECO:0007669"/>
    <property type="project" value="UniProtKB-KW"/>
</dbReference>
<sequence length="254" mass="29737">MKDNFSTQAKDYSKFRPTYPPEMIEYIVSFVENRGTALDVATGNGQVAKALSEYFKEVYATDISKKQLEHAAKADNIIYKKSKAEETEFEEHQFDLIVVAQAIHWFDFNAFYREVYRTLKPGGVFAVIGYGLFRTNEHSHTILSRFYHDIVGPYWDPERRYLDENYETIPFPFEEIEVEKFEARFTWSIEQLTGYLETWSATQHYKKKNNGQDPVDLIREALKESWERGGRQVVFPLLLRMGRPITPKGGTKTR</sequence>
<evidence type="ECO:0000256" key="1">
    <source>
        <dbReference type="ARBA" id="ARBA00008361"/>
    </source>
</evidence>